<evidence type="ECO:0000313" key="7">
    <source>
        <dbReference type="Proteomes" id="UP001379533"/>
    </source>
</evidence>
<keyword evidence="2" id="KW-0805">Transcription regulation</keyword>
<dbReference type="EMBL" id="CP089982">
    <property type="protein sequence ID" value="WXA94665.1"/>
    <property type="molecule type" value="Genomic_DNA"/>
</dbReference>
<evidence type="ECO:0000256" key="3">
    <source>
        <dbReference type="ARBA" id="ARBA00023125"/>
    </source>
</evidence>
<sequence>MRTTTEELAAFVAVVETGSLSAAAKRLGQTASGMSRALSRLEEKLETTLLRRTTRKLGLTEEGEIFLERARAILEAMEAAEEALASRKSKPAGRLRIDAAAPFVLHGIAPHLADFAELYPDIRLEVASNDHIVDLLEERTDVAFRIASLSDSTLHAKTIGSCNLNIVASPAYLKAKGTPKTTHDLKKHRLIGFTSPKSLNDWPLLHEGSERMTIEPHLKAASGETIRALAVNGYGITCLSNFMTWRDIKEGTLVPLLRSSMAKYRQPIHAVYYRNSPFIARIRCFLDFITPRVVL</sequence>
<protein>
    <submittedName>
        <fullName evidence="6">LysR family transcriptional regulator</fullName>
    </submittedName>
</protein>
<dbReference type="InterPro" id="IPR005119">
    <property type="entry name" value="LysR_subst-bd"/>
</dbReference>
<dbReference type="Pfam" id="PF00126">
    <property type="entry name" value="HTH_1"/>
    <property type="match status" value="1"/>
</dbReference>
<evidence type="ECO:0000256" key="1">
    <source>
        <dbReference type="ARBA" id="ARBA00009437"/>
    </source>
</evidence>
<dbReference type="PROSITE" id="PS50931">
    <property type="entry name" value="HTH_LYSR"/>
    <property type="match status" value="1"/>
</dbReference>
<keyword evidence="3" id="KW-0238">DNA-binding</keyword>
<proteinExistence type="inferred from homology"/>
<dbReference type="Pfam" id="PF03466">
    <property type="entry name" value="LysR_substrate"/>
    <property type="match status" value="1"/>
</dbReference>
<accession>A0ABZ2K7K3</accession>
<keyword evidence="4" id="KW-0804">Transcription</keyword>
<dbReference type="Proteomes" id="UP001379533">
    <property type="component" value="Chromosome"/>
</dbReference>
<dbReference type="InterPro" id="IPR036390">
    <property type="entry name" value="WH_DNA-bd_sf"/>
</dbReference>
<comment type="similarity">
    <text evidence="1">Belongs to the LysR transcriptional regulatory family.</text>
</comment>
<evidence type="ECO:0000256" key="2">
    <source>
        <dbReference type="ARBA" id="ARBA00023015"/>
    </source>
</evidence>
<evidence type="ECO:0000256" key="4">
    <source>
        <dbReference type="ARBA" id="ARBA00023163"/>
    </source>
</evidence>
<feature type="domain" description="HTH lysR-type" evidence="5">
    <location>
        <begin position="3"/>
        <end position="60"/>
    </location>
</feature>
<dbReference type="Gene3D" id="1.10.10.10">
    <property type="entry name" value="Winged helix-like DNA-binding domain superfamily/Winged helix DNA-binding domain"/>
    <property type="match status" value="1"/>
</dbReference>
<dbReference type="RefSeq" id="WP_394845276.1">
    <property type="nucleotide sequence ID" value="NZ_CP089982.1"/>
</dbReference>
<reference evidence="6 7" key="1">
    <citation type="submission" date="2021-12" db="EMBL/GenBank/DDBJ databases">
        <title>Discovery of the Pendulisporaceae a myxobacterial family with distinct sporulation behavior and unique specialized metabolism.</title>
        <authorList>
            <person name="Garcia R."/>
            <person name="Popoff A."/>
            <person name="Bader C.D."/>
            <person name="Loehr J."/>
            <person name="Walesch S."/>
            <person name="Walt C."/>
            <person name="Boldt J."/>
            <person name="Bunk B."/>
            <person name="Haeckl F.J.F.P.J."/>
            <person name="Gunesch A.P."/>
            <person name="Birkelbach J."/>
            <person name="Nuebel U."/>
            <person name="Pietschmann T."/>
            <person name="Bach T."/>
            <person name="Mueller R."/>
        </authorList>
    </citation>
    <scope>NUCLEOTIDE SEQUENCE [LARGE SCALE GENOMIC DNA]</scope>
    <source>
        <strain evidence="6 7">MSr12523</strain>
    </source>
</reference>
<keyword evidence="7" id="KW-1185">Reference proteome</keyword>
<evidence type="ECO:0000313" key="6">
    <source>
        <dbReference type="EMBL" id="WXA94665.1"/>
    </source>
</evidence>
<name>A0ABZ2K7K3_9BACT</name>
<organism evidence="6 7">
    <name type="scientific">Pendulispora brunnea</name>
    <dbReference type="NCBI Taxonomy" id="2905690"/>
    <lineage>
        <taxon>Bacteria</taxon>
        <taxon>Pseudomonadati</taxon>
        <taxon>Myxococcota</taxon>
        <taxon>Myxococcia</taxon>
        <taxon>Myxococcales</taxon>
        <taxon>Sorangiineae</taxon>
        <taxon>Pendulisporaceae</taxon>
        <taxon>Pendulispora</taxon>
    </lineage>
</organism>
<evidence type="ECO:0000259" key="5">
    <source>
        <dbReference type="PROSITE" id="PS50931"/>
    </source>
</evidence>
<gene>
    <name evidence="6" type="ORF">LZC95_50640</name>
</gene>
<dbReference type="SUPFAM" id="SSF46785">
    <property type="entry name" value="Winged helix' DNA-binding domain"/>
    <property type="match status" value="1"/>
</dbReference>
<dbReference type="InterPro" id="IPR058163">
    <property type="entry name" value="LysR-type_TF_proteobact-type"/>
</dbReference>
<dbReference type="PANTHER" id="PTHR30537">
    <property type="entry name" value="HTH-TYPE TRANSCRIPTIONAL REGULATOR"/>
    <property type="match status" value="1"/>
</dbReference>
<dbReference type="InterPro" id="IPR036388">
    <property type="entry name" value="WH-like_DNA-bd_sf"/>
</dbReference>
<dbReference type="Gene3D" id="3.40.190.10">
    <property type="entry name" value="Periplasmic binding protein-like II"/>
    <property type="match status" value="2"/>
</dbReference>
<dbReference type="PANTHER" id="PTHR30537:SF20">
    <property type="entry name" value="TRANSCRIPTIONAL REGULATORY PROTEIN"/>
    <property type="match status" value="1"/>
</dbReference>
<dbReference type="SUPFAM" id="SSF53850">
    <property type="entry name" value="Periplasmic binding protein-like II"/>
    <property type="match status" value="1"/>
</dbReference>
<dbReference type="InterPro" id="IPR000847">
    <property type="entry name" value="LysR_HTH_N"/>
</dbReference>